<keyword evidence="6 9" id="KW-0378">Hydrolase</keyword>
<organism evidence="9 10">
    <name type="scientific">Muricoccus nepalensis</name>
    <dbReference type="NCBI Taxonomy" id="1854500"/>
    <lineage>
        <taxon>Bacteria</taxon>
        <taxon>Pseudomonadati</taxon>
        <taxon>Pseudomonadota</taxon>
        <taxon>Alphaproteobacteria</taxon>
        <taxon>Acetobacterales</taxon>
        <taxon>Roseomonadaceae</taxon>
        <taxon>Muricoccus</taxon>
    </lineage>
</organism>
<dbReference type="InterPro" id="IPR001474">
    <property type="entry name" value="GTP_CycHdrlase_I"/>
</dbReference>
<dbReference type="GO" id="GO:0003934">
    <property type="term" value="F:GTP cyclohydrolase I activity"/>
    <property type="evidence" value="ECO:0007669"/>
    <property type="project" value="UniProtKB-EC"/>
</dbReference>
<dbReference type="OrthoDB" id="9801207at2"/>
<dbReference type="InterPro" id="IPR043133">
    <property type="entry name" value="GTP-CH-I_C/QueF"/>
</dbReference>
<evidence type="ECO:0000256" key="6">
    <source>
        <dbReference type="ARBA" id="ARBA00022801"/>
    </source>
</evidence>
<proteinExistence type="predicted"/>
<evidence type="ECO:0000256" key="1">
    <source>
        <dbReference type="ARBA" id="ARBA00001052"/>
    </source>
</evidence>
<dbReference type="SUPFAM" id="SSF55620">
    <property type="entry name" value="Tetrahydrobiopterin biosynthesis enzymes-like"/>
    <property type="match status" value="1"/>
</dbReference>
<name>A0A502EHA7_9PROT</name>
<dbReference type="AlphaFoldDB" id="A0A502EHA7"/>
<evidence type="ECO:0000256" key="3">
    <source>
        <dbReference type="ARBA" id="ARBA00011857"/>
    </source>
</evidence>
<comment type="caution">
    <text evidence="9">The sequence shown here is derived from an EMBL/GenBank/DDBJ whole genome shotgun (WGS) entry which is preliminary data.</text>
</comment>
<dbReference type="UniPathway" id="UPA00848">
    <property type="reaction ID" value="UER00151"/>
</dbReference>
<dbReference type="GO" id="GO:0006729">
    <property type="term" value="P:tetrahydrobiopterin biosynthetic process"/>
    <property type="evidence" value="ECO:0007669"/>
    <property type="project" value="TreeGrafter"/>
</dbReference>
<evidence type="ECO:0000313" key="9">
    <source>
        <dbReference type="EMBL" id="TPG36402.1"/>
    </source>
</evidence>
<comment type="catalytic activity">
    <reaction evidence="1">
        <text>GTP + H2O = 7,8-dihydroneopterin 3'-triphosphate + formate + H(+)</text>
        <dbReference type="Rhea" id="RHEA:17473"/>
        <dbReference type="ChEBI" id="CHEBI:15377"/>
        <dbReference type="ChEBI" id="CHEBI:15378"/>
        <dbReference type="ChEBI" id="CHEBI:15740"/>
        <dbReference type="ChEBI" id="CHEBI:37565"/>
        <dbReference type="ChEBI" id="CHEBI:58462"/>
        <dbReference type="EC" id="3.5.4.16"/>
    </reaction>
</comment>
<dbReference type="GO" id="GO:0046654">
    <property type="term" value="P:tetrahydrofolate biosynthetic process"/>
    <property type="evidence" value="ECO:0007669"/>
    <property type="project" value="InterPro"/>
</dbReference>
<dbReference type="InterPro" id="IPR043134">
    <property type="entry name" value="GTP-CH-I_N"/>
</dbReference>
<evidence type="ECO:0000256" key="5">
    <source>
        <dbReference type="ARBA" id="ARBA00022563"/>
    </source>
</evidence>
<protein>
    <recommendedName>
        <fullName evidence="4">GTP cyclohydrolase I</fullName>
        <ecNumber evidence="4">3.5.4.16</ecNumber>
    </recommendedName>
</protein>
<evidence type="ECO:0000256" key="7">
    <source>
        <dbReference type="ARBA" id="ARBA00023134"/>
    </source>
</evidence>
<accession>A0A502EHA7</accession>
<dbReference type="PANTHER" id="PTHR11109:SF7">
    <property type="entry name" value="GTP CYCLOHYDROLASE 1"/>
    <property type="match status" value="1"/>
</dbReference>
<comment type="subunit">
    <text evidence="3">Toroid-shaped homodecamer, composed of two pentamers of five dimers.</text>
</comment>
<dbReference type="EMBL" id="RCZP01000095">
    <property type="protein sequence ID" value="TPG36402.1"/>
    <property type="molecule type" value="Genomic_DNA"/>
</dbReference>
<dbReference type="Gene3D" id="3.30.1130.10">
    <property type="match status" value="1"/>
</dbReference>
<dbReference type="GO" id="GO:0008270">
    <property type="term" value="F:zinc ion binding"/>
    <property type="evidence" value="ECO:0007669"/>
    <property type="project" value="TreeGrafter"/>
</dbReference>
<sequence length="232" mass="25903">MVIHMERQHVSVSIHRLRPPRLANEGVNGALDSSERAAMIGAATLKLEELFDVLQVDHRNDHNTRDTPQRVAKMFVEEIMHGRYCDPPAITEFDNAQGFDQLIVTGPIDVRSTCAHHLMPFYGEATIGVLPAPGGKLIGLSKYDRIVDYFASRLQIQEELVKQIGEYLVEKTAPRGLAVRVSAVHMCKTQRGVRASHRGRMVSTAYWGVLAEDAGLKAEFQQECISLERGRS</sequence>
<evidence type="ECO:0000256" key="4">
    <source>
        <dbReference type="ARBA" id="ARBA00012715"/>
    </source>
</evidence>
<reference evidence="9 10" key="1">
    <citation type="journal article" date="2019" name="Environ. Microbiol.">
        <title>Species interactions and distinct microbial communities in high Arctic permafrost affected cryosols are associated with the CH4 and CO2 gas fluxes.</title>
        <authorList>
            <person name="Altshuler I."/>
            <person name="Hamel J."/>
            <person name="Turney S."/>
            <person name="Magnuson E."/>
            <person name="Levesque R."/>
            <person name="Greer C."/>
            <person name="Whyte L.G."/>
        </authorList>
    </citation>
    <scope>NUCLEOTIDE SEQUENCE [LARGE SCALE GENOMIC DNA]</scope>
    <source>
        <strain evidence="9 10">S9.3B</strain>
    </source>
</reference>
<dbReference type="Pfam" id="PF01227">
    <property type="entry name" value="GTP_cyclohydroI"/>
    <property type="match status" value="1"/>
</dbReference>
<dbReference type="GO" id="GO:0006730">
    <property type="term" value="P:one-carbon metabolic process"/>
    <property type="evidence" value="ECO:0007669"/>
    <property type="project" value="UniProtKB-KW"/>
</dbReference>
<evidence type="ECO:0000313" key="10">
    <source>
        <dbReference type="Proteomes" id="UP000317078"/>
    </source>
</evidence>
<dbReference type="Proteomes" id="UP000317078">
    <property type="component" value="Unassembled WGS sequence"/>
</dbReference>
<feature type="domain" description="GTP cyclohydrolase I" evidence="8">
    <location>
        <begin position="49"/>
        <end position="223"/>
    </location>
</feature>
<keyword evidence="10" id="KW-1185">Reference proteome</keyword>
<dbReference type="Gene3D" id="1.10.286.10">
    <property type="match status" value="1"/>
</dbReference>
<keyword evidence="7" id="KW-0342">GTP-binding</keyword>
<dbReference type="PANTHER" id="PTHR11109">
    <property type="entry name" value="GTP CYCLOHYDROLASE I"/>
    <property type="match status" value="1"/>
</dbReference>
<comment type="pathway">
    <text evidence="2">Cofactor biosynthesis; 7,8-dihydroneopterin triphosphate biosynthesis; 7,8-dihydroneopterin triphosphate from GTP: step 1/1.</text>
</comment>
<dbReference type="GO" id="GO:0005737">
    <property type="term" value="C:cytoplasm"/>
    <property type="evidence" value="ECO:0007669"/>
    <property type="project" value="TreeGrafter"/>
</dbReference>
<keyword evidence="5" id="KW-0554">One-carbon metabolism</keyword>
<keyword evidence="7" id="KW-0547">Nucleotide-binding</keyword>
<evidence type="ECO:0000256" key="2">
    <source>
        <dbReference type="ARBA" id="ARBA00005080"/>
    </source>
</evidence>
<dbReference type="GO" id="GO:0005525">
    <property type="term" value="F:GTP binding"/>
    <property type="evidence" value="ECO:0007669"/>
    <property type="project" value="UniProtKB-KW"/>
</dbReference>
<dbReference type="EC" id="3.5.4.16" evidence="4"/>
<gene>
    <name evidence="9" type="ORF">EAH89_30170</name>
</gene>
<evidence type="ECO:0000259" key="8">
    <source>
        <dbReference type="Pfam" id="PF01227"/>
    </source>
</evidence>
<dbReference type="InterPro" id="IPR020602">
    <property type="entry name" value="GTP_CycHdrlase_I_dom"/>
</dbReference>